<organism evidence="3 4">
    <name type="scientific">Exiguobacterium oxidotolerans</name>
    <dbReference type="NCBI Taxonomy" id="223958"/>
    <lineage>
        <taxon>Bacteria</taxon>
        <taxon>Bacillati</taxon>
        <taxon>Bacillota</taxon>
        <taxon>Bacilli</taxon>
        <taxon>Bacillales</taxon>
        <taxon>Bacillales Family XII. Incertae Sedis</taxon>
        <taxon>Exiguobacterium</taxon>
    </lineage>
</organism>
<dbReference type="PROSITE" id="PS51257">
    <property type="entry name" value="PROKAR_LIPOPROTEIN"/>
    <property type="match status" value="1"/>
</dbReference>
<sequence length="216" mass="24802">MKKIYLSLTFLSSCAALLLSGCSTDSSMDFYDKLEEHATYEQDATTLAESRSRKDEISVNTYQAVLDAGAEEIKRSQNEREELMALNEERSSLLEQEQSLRREAFAKLDIQELKDYVAELETGPKREGFRVIEVIEQREQAFTTFVKQYTASMDAEEKLLSYLTEKPNFVKIDEATADLNRTTRQATATLNDFNRLTARYNELKPAFYKEVGLNIK</sequence>
<feature type="signal peptide" evidence="2">
    <location>
        <begin position="1"/>
        <end position="18"/>
    </location>
</feature>
<dbReference type="Pfam" id="PF10368">
    <property type="entry name" value="YkyA"/>
    <property type="match status" value="1"/>
</dbReference>
<evidence type="ECO:0008006" key="5">
    <source>
        <dbReference type="Google" id="ProtNLM"/>
    </source>
</evidence>
<dbReference type="AlphaFoldDB" id="A0A653I473"/>
<dbReference type="Gene3D" id="1.20.120.570">
    <property type="entry name" value="YkyA-like"/>
    <property type="match status" value="1"/>
</dbReference>
<proteinExistence type="predicted"/>
<dbReference type="InterPro" id="IPR036785">
    <property type="entry name" value="YkyA-like_sf"/>
</dbReference>
<feature type="chain" id="PRO_5039231452" description="Cell-wall binding lipoprotein" evidence="2">
    <location>
        <begin position="19"/>
        <end position="216"/>
    </location>
</feature>
<evidence type="ECO:0000256" key="1">
    <source>
        <dbReference type="SAM" id="Coils"/>
    </source>
</evidence>
<accession>A0A653I473</accession>
<dbReference type="EMBL" id="CABWKQ010000004">
    <property type="protein sequence ID" value="VWX33512.1"/>
    <property type="molecule type" value="Genomic_DNA"/>
</dbReference>
<evidence type="ECO:0000313" key="4">
    <source>
        <dbReference type="Proteomes" id="UP000439752"/>
    </source>
</evidence>
<evidence type="ECO:0000313" key="3">
    <source>
        <dbReference type="EMBL" id="VWX33512.1"/>
    </source>
</evidence>
<evidence type="ECO:0000256" key="2">
    <source>
        <dbReference type="SAM" id="SignalP"/>
    </source>
</evidence>
<protein>
    <recommendedName>
        <fullName evidence="5">Cell-wall binding lipoprotein</fullName>
    </recommendedName>
</protein>
<dbReference type="Proteomes" id="UP000439752">
    <property type="component" value="Unassembled WGS sequence"/>
</dbReference>
<dbReference type="RefSeq" id="WP_029332643.1">
    <property type="nucleotide sequence ID" value="NZ_LR732308.1"/>
</dbReference>
<reference evidence="3 4" key="1">
    <citation type="submission" date="2019-10" db="EMBL/GenBank/DDBJ databases">
        <authorList>
            <person name="Karimi E."/>
        </authorList>
    </citation>
    <scope>NUCLEOTIDE SEQUENCE [LARGE SCALE GENOMIC DNA]</scope>
    <source>
        <strain evidence="3">Exiguobacterium sp. 9Y</strain>
    </source>
</reference>
<keyword evidence="1" id="KW-0175">Coiled coil</keyword>
<feature type="coiled-coil region" evidence="1">
    <location>
        <begin position="66"/>
        <end position="103"/>
    </location>
</feature>
<keyword evidence="2" id="KW-0732">Signal</keyword>
<dbReference type="InterPro" id="IPR019454">
    <property type="entry name" value="Lipoprot_YkyA-like"/>
</dbReference>
<dbReference type="SUPFAM" id="SSF140423">
    <property type="entry name" value="MW0975(SA0943)-like"/>
    <property type="match status" value="1"/>
</dbReference>
<gene>
    <name evidence="3" type="ORF">EXIGUO9Y_120002</name>
</gene>
<name>A0A653I473_9BACL</name>
<keyword evidence="4" id="KW-1185">Reference proteome</keyword>